<dbReference type="GO" id="GO:0009626">
    <property type="term" value="P:plant-type hypersensitive response"/>
    <property type="evidence" value="ECO:0007669"/>
    <property type="project" value="UniProtKB-ARBA"/>
</dbReference>
<dbReference type="InterPro" id="IPR027417">
    <property type="entry name" value="P-loop_NTPase"/>
</dbReference>
<gene>
    <name evidence="11" type="ORF">PVAP13_1KG389605</name>
</gene>
<dbReference type="EMBL" id="CM029037">
    <property type="protein sequence ID" value="KAG2659989.1"/>
    <property type="molecule type" value="Genomic_DNA"/>
</dbReference>
<accession>A0A8T0XLY3</accession>
<feature type="domain" description="Disease resistance R13L4/SHOC-2-like LRR" evidence="10">
    <location>
        <begin position="565"/>
        <end position="960"/>
    </location>
</feature>
<dbReference type="SUPFAM" id="SSF52058">
    <property type="entry name" value="L domain-like"/>
    <property type="match status" value="1"/>
</dbReference>
<keyword evidence="2" id="KW-0433">Leucine-rich repeat</keyword>
<dbReference type="AlphaFoldDB" id="A0A8T0XLY3"/>
<dbReference type="GO" id="GO:0043531">
    <property type="term" value="F:ADP binding"/>
    <property type="evidence" value="ECO:0007669"/>
    <property type="project" value="InterPro"/>
</dbReference>
<feature type="domain" description="NB-ARC" evidence="7">
    <location>
        <begin position="205"/>
        <end position="362"/>
    </location>
</feature>
<dbReference type="InterPro" id="IPR058922">
    <property type="entry name" value="WHD_DRP"/>
</dbReference>
<dbReference type="GO" id="GO:0042742">
    <property type="term" value="P:defense response to bacterium"/>
    <property type="evidence" value="ECO:0007669"/>
    <property type="project" value="UniProtKB-ARBA"/>
</dbReference>
<dbReference type="GO" id="GO:0002758">
    <property type="term" value="P:innate immune response-activating signaling pathway"/>
    <property type="evidence" value="ECO:0007669"/>
    <property type="project" value="UniProtKB-ARBA"/>
</dbReference>
<dbReference type="Gene3D" id="1.10.8.430">
    <property type="entry name" value="Helical domain of apoptotic protease-activating factors"/>
    <property type="match status" value="1"/>
</dbReference>
<reference evidence="11 12" key="1">
    <citation type="submission" date="2020-05" db="EMBL/GenBank/DDBJ databases">
        <title>WGS assembly of Panicum virgatum.</title>
        <authorList>
            <person name="Lovell J.T."/>
            <person name="Jenkins J."/>
            <person name="Shu S."/>
            <person name="Juenger T.E."/>
            <person name="Schmutz J."/>
        </authorList>
    </citation>
    <scope>NUCLEOTIDE SEQUENCE</scope>
    <source>
        <strain evidence="11">AP13</strain>
        <strain evidence="12">cv. AP13</strain>
    </source>
</reference>
<dbReference type="Gene3D" id="1.10.10.10">
    <property type="entry name" value="Winged helix-like DNA-binding domain superfamily/Winged helix DNA-binding domain"/>
    <property type="match status" value="1"/>
</dbReference>
<dbReference type="Gene3D" id="3.80.10.10">
    <property type="entry name" value="Ribonuclease Inhibitor"/>
    <property type="match status" value="1"/>
</dbReference>
<evidence type="ECO:0000259" key="8">
    <source>
        <dbReference type="Pfam" id="PF18052"/>
    </source>
</evidence>
<dbReference type="PANTHER" id="PTHR23155:SF1228">
    <property type="entry name" value="NB-ARC DOMAIN CONTAINING PROTEIN, EXPRESSED"/>
    <property type="match status" value="1"/>
</dbReference>
<name>A0A8T0XLY3_PANVG</name>
<keyword evidence="3" id="KW-0677">Repeat</keyword>
<keyword evidence="6" id="KW-0175">Coiled coil</keyword>
<dbReference type="InterPro" id="IPR032675">
    <property type="entry name" value="LRR_dom_sf"/>
</dbReference>
<dbReference type="EMBL" id="CM029037">
    <property type="protein sequence ID" value="KAG2659983.1"/>
    <property type="molecule type" value="Genomic_DNA"/>
</dbReference>
<evidence type="ECO:0000256" key="5">
    <source>
        <dbReference type="ARBA" id="ARBA00022821"/>
    </source>
</evidence>
<organism evidence="11 12">
    <name type="scientific">Panicum virgatum</name>
    <name type="common">Blackwell switchgrass</name>
    <dbReference type="NCBI Taxonomy" id="38727"/>
    <lineage>
        <taxon>Eukaryota</taxon>
        <taxon>Viridiplantae</taxon>
        <taxon>Streptophyta</taxon>
        <taxon>Embryophyta</taxon>
        <taxon>Tracheophyta</taxon>
        <taxon>Spermatophyta</taxon>
        <taxon>Magnoliopsida</taxon>
        <taxon>Liliopsida</taxon>
        <taxon>Poales</taxon>
        <taxon>Poaceae</taxon>
        <taxon>PACMAD clade</taxon>
        <taxon>Panicoideae</taxon>
        <taxon>Panicodae</taxon>
        <taxon>Paniceae</taxon>
        <taxon>Panicinae</taxon>
        <taxon>Panicum</taxon>
        <taxon>Panicum sect. Hiantes</taxon>
    </lineage>
</organism>
<dbReference type="Pfam" id="PF23598">
    <property type="entry name" value="LRR_14"/>
    <property type="match status" value="1"/>
</dbReference>
<dbReference type="OrthoDB" id="1306028at2759"/>
<evidence type="ECO:0000259" key="7">
    <source>
        <dbReference type="Pfam" id="PF00931"/>
    </source>
</evidence>
<evidence type="ECO:0000313" key="12">
    <source>
        <dbReference type="Proteomes" id="UP000823388"/>
    </source>
</evidence>
<comment type="similarity">
    <text evidence="1">Belongs to the disease resistance NB-LRR family.</text>
</comment>
<dbReference type="InterPro" id="IPR044974">
    <property type="entry name" value="Disease_R_plants"/>
</dbReference>
<dbReference type="PRINTS" id="PR00364">
    <property type="entry name" value="DISEASERSIST"/>
</dbReference>
<evidence type="ECO:0000256" key="6">
    <source>
        <dbReference type="ARBA" id="ARBA00023054"/>
    </source>
</evidence>
<dbReference type="InterPro" id="IPR036388">
    <property type="entry name" value="WH-like_DNA-bd_sf"/>
</dbReference>
<dbReference type="EMBL" id="CM029037">
    <property type="protein sequence ID" value="KAG2659985.1"/>
    <property type="molecule type" value="Genomic_DNA"/>
</dbReference>
<evidence type="ECO:0000256" key="1">
    <source>
        <dbReference type="ARBA" id="ARBA00008894"/>
    </source>
</evidence>
<dbReference type="EMBL" id="CM029037">
    <property type="protein sequence ID" value="KAG2659992.1"/>
    <property type="molecule type" value="Genomic_DNA"/>
</dbReference>
<evidence type="ECO:0000313" key="11">
    <source>
        <dbReference type="EMBL" id="KAG2659988.1"/>
    </source>
</evidence>
<dbReference type="Pfam" id="PF23559">
    <property type="entry name" value="WHD_DRP"/>
    <property type="match status" value="1"/>
</dbReference>
<dbReference type="Gene3D" id="1.20.5.4130">
    <property type="match status" value="1"/>
</dbReference>
<dbReference type="Pfam" id="PF18052">
    <property type="entry name" value="Rx_N"/>
    <property type="match status" value="1"/>
</dbReference>
<keyword evidence="5" id="KW-0611">Plant defense</keyword>
<dbReference type="InterPro" id="IPR002182">
    <property type="entry name" value="NB-ARC"/>
</dbReference>
<dbReference type="InterPro" id="IPR055414">
    <property type="entry name" value="LRR_R13L4/SHOC2-like"/>
</dbReference>
<dbReference type="InterPro" id="IPR038005">
    <property type="entry name" value="RX-like_CC"/>
</dbReference>
<keyword evidence="4" id="KW-0547">Nucleotide-binding</keyword>
<dbReference type="CDD" id="cd14798">
    <property type="entry name" value="RX-CC_like"/>
    <property type="match status" value="1"/>
</dbReference>
<dbReference type="EMBL" id="CM029037">
    <property type="protein sequence ID" value="KAG2659986.1"/>
    <property type="molecule type" value="Genomic_DNA"/>
</dbReference>
<dbReference type="InterPro" id="IPR042197">
    <property type="entry name" value="Apaf_helical"/>
</dbReference>
<keyword evidence="12" id="KW-1185">Reference proteome</keyword>
<evidence type="ECO:0000259" key="9">
    <source>
        <dbReference type="Pfam" id="PF23559"/>
    </source>
</evidence>
<dbReference type="FunFam" id="1.10.10.10:FF:000322">
    <property type="entry name" value="Probable disease resistance protein At1g63360"/>
    <property type="match status" value="1"/>
</dbReference>
<dbReference type="Pfam" id="PF00931">
    <property type="entry name" value="NB-ARC"/>
    <property type="match status" value="1"/>
</dbReference>
<dbReference type="SUPFAM" id="SSF52540">
    <property type="entry name" value="P-loop containing nucleoside triphosphate hydrolases"/>
    <property type="match status" value="1"/>
</dbReference>
<dbReference type="Gene3D" id="3.40.50.300">
    <property type="entry name" value="P-loop containing nucleotide triphosphate hydrolases"/>
    <property type="match status" value="1"/>
</dbReference>
<dbReference type="InterPro" id="IPR041118">
    <property type="entry name" value="Rx_N"/>
</dbReference>
<dbReference type="PANTHER" id="PTHR23155">
    <property type="entry name" value="DISEASE RESISTANCE PROTEIN RP"/>
    <property type="match status" value="1"/>
</dbReference>
<dbReference type="EMBL" id="CM029037">
    <property type="protein sequence ID" value="KAG2659987.1"/>
    <property type="molecule type" value="Genomic_DNA"/>
</dbReference>
<evidence type="ECO:0000259" key="10">
    <source>
        <dbReference type="Pfam" id="PF23598"/>
    </source>
</evidence>
<dbReference type="FunFam" id="3.40.50.300:FF:001091">
    <property type="entry name" value="Probable disease resistance protein At1g61300"/>
    <property type="match status" value="1"/>
</dbReference>
<feature type="domain" description="Disease resistance N-terminal" evidence="8">
    <location>
        <begin position="16"/>
        <end position="97"/>
    </location>
</feature>
<dbReference type="EMBL" id="CM029037">
    <property type="protein sequence ID" value="KAG2659988.1"/>
    <property type="molecule type" value="Genomic_DNA"/>
</dbReference>
<dbReference type="EMBL" id="CM029037">
    <property type="protein sequence ID" value="KAG2659984.1"/>
    <property type="molecule type" value="Genomic_DNA"/>
</dbReference>
<evidence type="ECO:0000256" key="3">
    <source>
        <dbReference type="ARBA" id="ARBA00022737"/>
    </source>
</evidence>
<protein>
    <submittedName>
        <fullName evidence="11">Uncharacterized protein</fullName>
    </submittedName>
</protein>
<proteinExistence type="inferred from homology"/>
<feature type="domain" description="Disease resistance protein winged helix" evidence="9">
    <location>
        <begin position="447"/>
        <end position="518"/>
    </location>
</feature>
<dbReference type="Proteomes" id="UP000823388">
    <property type="component" value="Chromosome 1K"/>
</dbReference>
<comment type="caution">
    <text evidence="11">The sequence shown here is derived from an EMBL/GenBank/DDBJ whole genome shotgun (WGS) entry which is preliminary data.</text>
</comment>
<evidence type="ECO:0000256" key="2">
    <source>
        <dbReference type="ARBA" id="ARBA00022614"/>
    </source>
</evidence>
<evidence type="ECO:0000256" key="4">
    <source>
        <dbReference type="ARBA" id="ARBA00022741"/>
    </source>
</evidence>
<sequence length="995" mass="112434">MVDPSKIIETAAGGCLGALVRKLGSLTLSEISQLSAISGNIDWLKEELQILHAVLLDLSNEENPSHQMKLWKNKIRELSYDIDDAISGFLLASSKGQDPGLQHDPGFVDRIMATIRSCADRIERLPSDFGITREIKKLKDRVSAAEDRHKRLKTGTNSDAGPSYDAIPIRDVAQYADPASLVGIDAPREEIIRKLSLQGLGSLVNQRMVVAIVGFGGLGKTTLAKQVFDKIAVNFSCTAFVPVSRNPDINKVLRDIILDFNSGESSEALRQLDQRQLINKLRKYIEGKRYLVAVDDIWSKDAWIILGSALFSNNHGSRIIVTTRKNDVAEECCPSSIDHVYKMDPLDKNDSENLFVEKAFGRKGCPPNLRGVCGKILKRCAGSPLAIITLSGLLRNKVTVSQCEEVLYSLSNAVPEDSDVDAMRKILSFSYFDLPHHLRTCLLYFSMFPEDMVIKRKRLVNMWIAEGFVHCSDGRSKSEIAGHYFDQLISRNLIQPVNIQYDVQARACRVHDTILDFIVSKSLEENFVSFLGYQLGRPDDKVRRLSIHYKEFRDGAGLSGQDLSHVRSLCIFGEPLRKHFSVSLRGLTNLRVLDARDGSPYYTDRSNGFDVSWFPHIDFDVSESPHLKYLDMYELMPMEMSREFYTREVLTGIANLQYLETLDLRTAYVKELPPDIYKLQQLVRLFICPRVRLAAGIGRMEALEELKMISIYSFYSLELLQELAQLTKLRSIHIRIEDGQIGLEQELVLISSINKLSMCNLHSLKIDAFDKRGVDYGTYPLAMSEALSSQHPLQSLRKFKMRHGHLTKIPDWMGSLNHLEKLVLEVREMEQKDLDILGKLPGLLYLSLAVIECPKEMLTFRESTGFHCLKYLAVGNFRNGAEMLEFQAGSMPRLEHLELDIHTSDSTTLCGCYVSGIEHLNMLTTVRVRILEELNQDGVATDVESAITSAVDKLPNNPTLSIEVCSVVLQHDKAYNMRVGRRRSRRFSISKRRHI</sequence>